<dbReference type="AlphaFoldDB" id="A0A2S3HHC3"/>
<feature type="compositionally biased region" description="Low complexity" evidence="1">
    <location>
        <begin position="102"/>
        <end position="120"/>
    </location>
</feature>
<organism evidence="2">
    <name type="scientific">Panicum hallii</name>
    <dbReference type="NCBI Taxonomy" id="206008"/>
    <lineage>
        <taxon>Eukaryota</taxon>
        <taxon>Viridiplantae</taxon>
        <taxon>Streptophyta</taxon>
        <taxon>Embryophyta</taxon>
        <taxon>Tracheophyta</taxon>
        <taxon>Spermatophyta</taxon>
        <taxon>Magnoliopsida</taxon>
        <taxon>Liliopsida</taxon>
        <taxon>Poales</taxon>
        <taxon>Poaceae</taxon>
        <taxon>PACMAD clade</taxon>
        <taxon>Panicoideae</taxon>
        <taxon>Panicodae</taxon>
        <taxon>Paniceae</taxon>
        <taxon>Panicinae</taxon>
        <taxon>Panicum</taxon>
        <taxon>Panicum sect. Panicum</taxon>
    </lineage>
</organism>
<evidence type="ECO:0000313" key="2">
    <source>
        <dbReference type="EMBL" id="PAN22691.2"/>
    </source>
</evidence>
<dbReference type="Gramene" id="PAN22691">
    <property type="protein sequence ID" value="PAN22691"/>
    <property type="gene ID" value="PAHAL_4G037100"/>
</dbReference>
<accession>A0A2S3HHC3</accession>
<name>A0A2S3HHC3_9POAL</name>
<gene>
    <name evidence="2" type="ORF">PAHAL_4G037100</name>
</gene>
<evidence type="ECO:0000256" key="1">
    <source>
        <dbReference type="SAM" id="MobiDB-lite"/>
    </source>
</evidence>
<reference evidence="2" key="1">
    <citation type="submission" date="2018-04" db="EMBL/GenBank/DDBJ databases">
        <title>WGS assembly of Panicum hallii.</title>
        <authorList>
            <person name="Lovell J."/>
            <person name="Jenkins J."/>
            <person name="Lowry D."/>
            <person name="Mamidi S."/>
            <person name="Sreedasyam A."/>
            <person name="Weng X."/>
            <person name="Barry K."/>
            <person name="Bonette J."/>
            <person name="Campitelli B."/>
            <person name="Daum C."/>
            <person name="Gordon S."/>
            <person name="Gould B."/>
            <person name="Lipzen A."/>
            <person name="Macqueen A."/>
            <person name="Palacio-Mejia J."/>
            <person name="Plott C."/>
            <person name="Shakirov E."/>
            <person name="Shu S."/>
            <person name="Yoshinaga Y."/>
            <person name="Zane M."/>
            <person name="Rokhsar D."/>
            <person name="Grimwood J."/>
            <person name="Schmutz J."/>
            <person name="Juenger T."/>
        </authorList>
    </citation>
    <scope>NUCLEOTIDE SEQUENCE [LARGE SCALE GENOMIC DNA]</scope>
    <source>
        <strain evidence="2">FIL2</strain>
    </source>
</reference>
<sequence length="144" mass="15986">MTALLRYDEPPLKNYCTGPTMSRRRRTHVQPLLHGLAVGARPERRRGKEESRKTYSAMTSASAPCRRRRLETKPRHSRTQTTTHAISRQEANDLHHLAMPQGPLGAEETGGAPAGTLTLPFTSLNCSKRGDGEKKVSTLSLEEI</sequence>
<proteinExistence type="predicted"/>
<feature type="compositionally biased region" description="Basic residues" evidence="1">
    <location>
        <begin position="65"/>
        <end position="78"/>
    </location>
</feature>
<dbReference type="EMBL" id="CM008049">
    <property type="protein sequence ID" value="PAN22691.2"/>
    <property type="molecule type" value="Genomic_DNA"/>
</dbReference>
<dbReference type="Proteomes" id="UP000243499">
    <property type="component" value="Chromosome 4"/>
</dbReference>
<protein>
    <submittedName>
        <fullName evidence="2">Uncharacterized protein</fullName>
    </submittedName>
</protein>
<feature type="region of interest" description="Disordered" evidence="1">
    <location>
        <begin position="39"/>
        <end position="144"/>
    </location>
</feature>